<comment type="subcellular location">
    <subcellularLocation>
        <location evidence="1">Cytoplasm</location>
    </subcellularLocation>
</comment>
<accession>A0A2I0WB78</accession>
<dbReference type="Proteomes" id="UP000233837">
    <property type="component" value="Unassembled WGS sequence"/>
</dbReference>
<feature type="domain" description="WW" evidence="4">
    <location>
        <begin position="88"/>
        <end position="122"/>
    </location>
</feature>
<evidence type="ECO:0000259" key="4">
    <source>
        <dbReference type="PROSITE" id="PS50020"/>
    </source>
</evidence>
<dbReference type="InterPro" id="IPR001202">
    <property type="entry name" value="WW_dom"/>
</dbReference>
<evidence type="ECO:0000313" key="5">
    <source>
        <dbReference type="EMBL" id="PKU72913.1"/>
    </source>
</evidence>
<dbReference type="Gene3D" id="2.20.70.10">
    <property type="match status" value="1"/>
</dbReference>
<dbReference type="InterPro" id="IPR051105">
    <property type="entry name" value="WWC/KIBRA_Hippo_Reg"/>
</dbReference>
<sequence>MVEELLLRAKRELPFLKEKKIISTGTTQKRLLPPKIMDHPELSLGPSMSSFADSSSSESEANNGKKRKLSSWELTASTQTNIDLQLNNTLPLDWEQCLDLQSGKMYCINRKTLKKSWLKPKEQKLDLDLNISNLPDSEDKRPSPFTLDETIELSGSDTGGGMVAIVCLNCYLLVMLYRSSPACPNCKFMHSLLPSPAPQKIKAVKSLETLSLLH</sequence>
<feature type="region of interest" description="Disordered" evidence="3">
    <location>
        <begin position="30"/>
        <end position="70"/>
    </location>
</feature>
<reference evidence="5 6" key="2">
    <citation type="journal article" date="2017" name="Nature">
        <title>The Apostasia genome and the evolution of orchids.</title>
        <authorList>
            <person name="Zhang G.Q."/>
            <person name="Liu K.W."/>
            <person name="Li Z."/>
            <person name="Lohaus R."/>
            <person name="Hsiao Y.Y."/>
            <person name="Niu S.C."/>
            <person name="Wang J.Y."/>
            <person name="Lin Y.C."/>
            <person name="Xu Q."/>
            <person name="Chen L.J."/>
            <person name="Yoshida K."/>
            <person name="Fujiwara S."/>
            <person name="Wang Z.W."/>
            <person name="Zhang Y.Q."/>
            <person name="Mitsuda N."/>
            <person name="Wang M."/>
            <person name="Liu G.H."/>
            <person name="Pecoraro L."/>
            <person name="Huang H.X."/>
            <person name="Xiao X.J."/>
            <person name="Lin M."/>
            <person name="Wu X.Y."/>
            <person name="Wu W.L."/>
            <person name="Chen Y.Y."/>
            <person name="Chang S.B."/>
            <person name="Sakamoto S."/>
            <person name="Ohme-Takagi M."/>
            <person name="Yagi M."/>
            <person name="Zeng S.J."/>
            <person name="Shen C.Y."/>
            <person name="Yeh C.M."/>
            <person name="Luo Y.B."/>
            <person name="Tsai W.C."/>
            <person name="Van de Peer Y."/>
            <person name="Liu Z.J."/>
        </authorList>
    </citation>
    <scope>NUCLEOTIDE SEQUENCE [LARGE SCALE GENOMIC DNA]</scope>
    <source>
        <tissue evidence="5">The whole plant</tissue>
    </source>
</reference>
<name>A0A2I0WB78_9ASPA</name>
<keyword evidence="6" id="KW-1185">Reference proteome</keyword>
<reference evidence="5 6" key="1">
    <citation type="journal article" date="2016" name="Sci. Rep.">
        <title>The Dendrobium catenatum Lindl. genome sequence provides insights into polysaccharide synthase, floral development and adaptive evolution.</title>
        <authorList>
            <person name="Zhang G.Q."/>
            <person name="Xu Q."/>
            <person name="Bian C."/>
            <person name="Tsai W.C."/>
            <person name="Yeh C.M."/>
            <person name="Liu K.W."/>
            <person name="Yoshida K."/>
            <person name="Zhang L.S."/>
            <person name="Chang S.B."/>
            <person name="Chen F."/>
            <person name="Shi Y."/>
            <person name="Su Y.Y."/>
            <person name="Zhang Y.Q."/>
            <person name="Chen L.J."/>
            <person name="Yin Y."/>
            <person name="Lin M."/>
            <person name="Huang H."/>
            <person name="Deng H."/>
            <person name="Wang Z.W."/>
            <person name="Zhu S.L."/>
            <person name="Zhao X."/>
            <person name="Deng C."/>
            <person name="Niu S.C."/>
            <person name="Huang J."/>
            <person name="Wang M."/>
            <person name="Liu G.H."/>
            <person name="Yang H.J."/>
            <person name="Xiao X.J."/>
            <person name="Hsiao Y.Y."/>
            <person name="Wu W.L."/>
            <person name="Chen Y.Y."/>
            <person name="Mitsuda N."/>
            <person name="Ohme-Takagi M."/>
            <person name="Luo Y.B."/>
            <person name="Van de Peer Y."/>
            <person name="Liu Z.J."/>
        </authorList>
    </citation>
    <scope>NUCLEOTIDE SEQUENCE [LARGE SCALE GENOMIC DNA]</scope>
    <source>
        <tissue evidence="5">The whole plant</tissue>
    </source>
</reference>
<evidence type="ECO:0000256" key="2">
    <source>
        <dbReference type="ARBA" id="ARBA00022490"/>
    </source>
</evidence>
<protein>
    <recommendedName>
        <fullName evidence="4">WW domain-containing protein</fullName>
    </recommendedName>
</protein>
<dbReference type="GO" id="GO:0005737">
    <property type="term" value="C:cytoplasm"/>
    <property type="evidence" value="ECO:0007669"/>
    <property type="project" value="UniProtKB-SubCell"/>
</dbReference>
<evidence type="ECO:0000313" key="6">
    <source>
        <dbReference type="Proteomes" id="UP000233837"/>
    </source>
</evidence>
<dbReference type="InterPro" id="IPR036020">
    <property type="entry name" value="WW_dom_sf"/>
</dbReference>
<evidence type="ECO:0000256" key="3">
    <source>
        <dbReference type="SAM" id="MobiDB-lite"/>
    </source>
</evidence>
<dbReference type="AlphaFoldDB" id="A0A2I0WB78"/>
<feature type="compositionally biased region" description="Low complexity" evidence="3">
    <location>
        <begin position="47"/>
        <end position="59"/>
    </location>
</feature>
<keyword evidence="2" id="KW-0963">Cytoplasm</keyword>
<proteinExistence type="predicted"/>
<evidence type="ECO:0000256" key="1">
    <source>
        <dbReference type="ARBA" id="ARBA00004496"/>
    </source>
</evidence>
<dbReference type="PANTHER" id="PTHR14791:SF39">
    <property type="entry name" value="OS12G0233100 PROTEIN"/>
    <property type="match status" value="1"/>
</dbReference>
<dbReference type="OrthoDB" id="670666at2759"/>
<dbReference type="PANTHER" id="PTHR14791">
    <property type="entry name" value="BOMB/KIRA PROTEINS"/>
    <property type="match status" value="1"/>
</dbReference>
<dbReference type="PROSITE" id="PS50020">
    <property type="entry name" value="WW_DOMAIN_2"/>
    <property type="match status" value="1"/>
</dbReference>
<dbReference type="SUPFAM" id="SSF51045">
    <property type="entry name" value="WW domain"/>
    <property type="match status" value="1"/>
</dbReference>
<dbReference type="EMBL" id="KZ502795">
    <property type="protein sequence ID" value="PKU72913.1"/>
    <property type="molecule type" value="Genomic_DNA"/>
</dbReference>
<organism evidence="5 6">
    <name type="scientific">Dendrobium catenatum</name>
    <dbReference type="NCBI Taxonomy" id="906689"/>
    <lineage>
        <taxon>Eukaryota</taxon>
        <taxon>Viridiplantae</taxon>
        <taxon>Streptophyta</taxon>
        <taxon>Embryophyta</taxon>
        <taxon>Tracheophyta</taxon>
        <taxon>Spermatophyta</taxon>
        <taxon>Magnoliopsida</taxon>
        <taxon>Liliopsida</taxon>
        <taxon>Asparagales</taxon>
        <taxon>Orchidaceae</taxon>
        <taxon>Epidendroideae</taxon>
        <taxon>Malaxideae</taxon>
        <taxon>Dendrobiinae</taxon>
        <taxon>Dendrobium</taxon>
    </lineage>
</organism>
<gene>
    <name evidence="5" type="ORF">MA16_Dca007476</name>
</gene>